<dbReference type="OrthoDB" id="3819893at2759"/>
<dbReference type="HOGENOM" id="CLU_204098_0_0_1"/>
<name>A0A074XK15_AURPU</name>
<dbReference type="Proteomes" id="UP000030706">
    <property type="component" value="Unassembled WGS sequence"/>
</dbReference>
<dbReference type="RefSeq" id="XP_029758564.1">
    <property type="nucleotide sequence ID" value="XM_029905839.1"/>
</dbReference>
<organism evidence="1 2">
    <name type="scientific">Aureobasidium pullulans EXF-150</name>
    <dbReference type="NCBI Taxonomy" id="1043002"/>
    <lineage>
        <taxon>Eukaryota</taxon>
        <taxon>Fungi</taxon>
        <taxon>Dikarya</taxon>
        <taxon>Ascomycota</taxon>
        <taxon>Pezizomycotina</taxon>
        <taxon>Dothideomycetes</taxon>
        <taxon>Dothideomycetidae</taxon>
        <taxon>Dothideales</taxon>
        <taxon>Saccotheciaceae</taxon>
        <taxon>Aureobasidium</taxon>
    </lineage>
</organism>
<accession>A0A074XK15</accession>
<evidence type="ECO:0000313" key="2">
    <source>
        <dbReference type="Proteomes" id="UP000030706"/>
    </source>
</evidence>
<dbReference type="GeneID" id="40748145"/>
<dbReference type="EMBL" id="KL584987">
    <property type="protein sequence ID" value="KEQ82377.1"/>
    <property type="molecule type" value="Genomic_DNA"/>
</dbReference>
<dbReference type="AlphaFoldDB" id="A0A074XK15"/>
<protein>
    <submittedName>
        <fullName evidence="1">Uncharacterized protein</fullName>
    </submittedName>
</protein>
<sequence>MCIQYSRKYSCGCSIKEEFRQCGKRSGTNVKCHPVEDKGLEKSGHYCRAHMVAKGSGNEEMKRVVK</sequence>
<keyword evidence="2" id="KW-1185">Reference proteome</keyword>
<evidence type="ECO:0000313" key="1">
    <source>
        <dbReference type="EMBL" id="KEQ82377.1"/>
    </source>
</evidence>
<gene>
    <name evidence="1" type="ORF">M438DRAFT_347165</name>
</gene>
<reference evidence="1 2" key="1">
    <citation type="journal article" date="2014" name="BMC Genomics">
        <title>Genome sequencing of four Aureobasidium pullulans varieties: biotechnological potential, stress tolerance, and description of new species.</title>
        <authorList>
            <person name="Gostin Ar C."/>
            <person name="Ohm R.A."/>
            <person name="Kogej T."/>
            <person name="Sonjak S."/>
            <person name="Turk M."/>
            <person name="Zajc J."/>
            <person name="Zalar P."/>
            <person name="Grube M."/>
            <person name="Sun H."/>
            <person name="Han J."/>
            <person name="Sharma A."/>
            <person name="Chiniquy J."/>
            <person name="Ngan C.Y."/>
            <person name="Lipzen A."/>
            <person name="Barry K."/>
            <person name="Grigoriev I.V."/>
            <person name="Gunde-Cimerman N."/>
        </authorList>
    </citation>
    <scope>NUCLEOTIDE SEQUENCE [LARGE SCALE GENOMIC DNA]</scope>
    <source>
        <strain evidence="1 2">EXF-150</strain>
    </source>
</reference>
<proteinExistence type="predicted"/>